<dbReference type="AlphaFoldDB" id="A0A5N6MSP3"/>
<comment type="caution">
    <text evidence="3">The sequence shown here is derived from an EMBL/GenBank/DDBJ whole genome shotgun (WGS) entry which is preliminary data.</text>
</comment>
<name>A0A5N6MSP3_9MICC</name>
<dbReference type="InterPro" id="IPR006683">
    <property type="entry name" value="Thioestr_dom"/>
</dbReference>
<organism evidence="3 4">
    <name type="scientific">Arthrobacter yangruifuii</name>
    <dbReference type="NCBI Taxonomy" id="2606616"/>
    <lineage>
        <taxon>Bacteria</taxon>
        <taxon>Bacillati</taxon>
        <taxon>Actinomycetota</taxon>
        <taxon>Actinomycetes</taxon>
        <taxon>Micrococcales</taxon>
        <taxon>Micrococcaceae</taxon>
        <taxon>Arthrobacter</taxon>
    </lineage>
</organism>
<dbReference type="CDD" id="cd03443">
    <property type="entry name" value="PaaI_thioesterase"/>
    <property type="match status" value="1"/>
</dbReference>
<proteinExistence type="predicted"/>
<sequence length="176" mass="17969">MANGDVSGGTALGGTAPGHPLLVPGHPLLADDAASAWLGIEVLEIGRGTARIAMRLRPEMVNGFGIGHGGMVFAFADTAFALACNPEGGGPARERETITVAAGADITFLAPAMAGDLLTASAEHRAGNGRSGVYDIEVRSEHPDGTAAVVALFRGRSRTIRNPARIPPPVPTESRA</sequence>
<dbReference type="NCBIfam" id="TIGR00369">
    <property type="entry name" value="unchar_dom_1"/>
    <property type="match status" value="1"/>
</dbReference>
<feature type="domain" description="Thioesterase" evidence="2">
    <location>
        <begin position="64"/>
        <end position="143"/>
    </location>
</feature>
<gene>
    <name evidence="3" type="ORF">GD627_03895</name>
</gene>
<dbReference type="InterPro" id="IPR052723">
    <property type="entry name" value="Acyl-CoA_thioesterase_PaaI"/>
</dbReference>
<evidence type="ECO:0000256" key="1">
    <source>
        <dbReference type="ARBA" id="ARBA00022801"/>
    </source>
</evidence>
<keyword evidence="4" id="KW-1185">Reference proteome</keyword>
<evidence type="ECO:0000259" key="2">
    <source>
        <dbReference type="Pfam" id="PF03061"/>
    </source>
</evidence>
<keyword evidence="1" id="KW-0378">Hydrolase</keyword>
<dbReference type="InterPro" id="IPR003736">
    <property type="entry name" value="PAAI_dom"/>
</dbReference>
<dbReference type="RefSeq" id="WP_152271418.1">
    <property type="nucleotide sequence ID" value="NZ_VTFX01000001.1"/>
</dbReference>
<protein>
    <submittedName>
        <fullName evidence="3">Hotdog fold thioesterase</fullName>
    </submittedName>
</protein>
<dbReference type="InterPro" id="IPR029069">
    <property type="entry name" value="HotDog_dom_sf"/>
</dbReference>
<dbReference type="PANTHER" id="PTHR42856:SF1">
    <property type="entry name" value="ACYL-COENZYME A THIOESTERASE PAAI"/>
    <property type="match status" value="1"/>
</dbReference>
<dbReference type="SUPFAM" id="SSF54637">
    <property type="entry name" value="Thioesterase/thiol ester dehydrase-isomerase"/>
    <property type="match status" value="1"/>
</dbReference>
<dbReference type="PANTHER" id="PTHR42856">
    <property type="entry name" value="ACYL-COENZYME A THIOESTERASE PAAI"/>
    <property type="match status" value="1"/>
</dbReference>
<reference evidence="3 4" key="1">
    <citation type="submission" date="2019-08" db="EMBL/GenBank/DDBJ databases">
        <title>Arthrobacter sp. nov., isolated from plateau pika and Tibetan wild ass.</title>
        <authorList>
            <person name="Ge Y."/>
        </authorList>
    </citation>
    <scope>NUCLEOTIDE SEQUENCE [LARGE SCALE GENOMIC DNA]</scope>
    <source>
        <strain evidence="3 4">785</strain>
    </source>
</reference>
<dbReference type="Gene3D" id="3.10.129.10">
    <property type="entry name" value="Hotdog Thioesterase"/>
    <property type="match status" value="1"/>
</dbReference>
<evidence type="ECO:0000313" key="3">
    <source>
        <dbReference type="EMBL" id="KAD4060209.1"/>
    </source>
</evidence>
<dbReference type="GO" id="GO:0016289">
    <property type="term" value="F:acyl-CoA hydrolase activity"/>
    <property type="evidence" value="ECO:0007669"/>
    <property type="project" value="UniProtKB-ARBA"/>
</dbReference>
<dbReference type="EMBL" id="VTFX01000001">
    <property type="protein sequence ID" value="KAD4060209.1"/>
    <property type="molecule type" value="Genomic_DNA"/>
</dbReference>
<accession>A0A5N6MSP3</accession>
<dbReference type="Pfam" id="PF03061">
    <property type="entry name" value="4HBT"/>
    <property type="match status" value="1"/>
</dbReference>
<evidence type="ECO:0000313" key="4">
    <source>
        <dbReference type="Proteomes" id="UP000326852"/>
    </source>
</evidence>
<dbReference type="Proteomes" id="UP000326852">
    <property type="component" value="Unassembled WGS sequence"/>
</dbReference>